<evidence type="ECO:0000313" key="2">
    <source>
        <dbReference type="EMBL" id="GGK36377.1"/>
    </source>
</evidence>
<name>A0A8J3BPA9_9ACTN</name>
<evidence type="ECO:0000313" key="3">
    <source>
        <dbReference type="Proteomes" id="UP000662200"/>
    </source>
</evidence>
<reference evidence="2" key="1">
    <citation type="journal article" date="2014" name="Int. J. Syst. Evol. Microbiol.">
        <title>Complete genome sequence of Corynebacterium casei LMG S-19264T (=DSM 44701T), isolated from a smear-ripened cheese.</title>
        <authorList>
            <consortium name="US DOE Joint Genome Institute (JGI-PGF)"/>
            <person name="Walter F."/>
            <person name="Albersmeier A."/>
            <person name="Kalinowski J."/>
            <person name="Ruckert C."/>
        </authorList>
    </citation>
    <scope>NUCLEOTIDE SEQUENCE</scope>
    <source>
        <strain evidence="2">JCM 3091</strain>
    </source>
</reference>
<proteinExistence type="predicted"/>
<gene>
    <name evidence="2" type="ORF">GCM10010124_31260</name>
</gene>
<feature type="region of interest" description="Disordered" evidence="1">
    <location>
        <begin position="29"/>
        <end position="53"/>
    </location>
</feature>
<accession>A0A8J3BPA9</accession>
<comment type="caution">
    <text evidence="2">The sequence shown here is derived from an EMBL/GenBank/DDBJ whole genome shotgun (WGS) entry which is preliminary data.</text>
</comment>
<reference evidence="2" key="2">
    <citation type="submission" date="2020-09" db="EMBL/GenBank/DDBJ databases">
        <authorList>
            <person name="Sun Q."/>
            <person name="Ohkuma M."/>
        </authorList>
    </citation>
    <scope>NUCLEOTIDE SEQUENCE</scope>
    <source>
        <strain evidence="2">JCM 3091</strain>
    </source>
</reference>
<protein>
    <submittedName>
        <fullName evidence="2">Uncharacterized protein</fullName>
    </submittedName>
</protein>
<dbReference type="EMBL" id="BMQC01000011">
    <property type="protein sequence ID" value="GGK36377.1"/>
    <property type="molecule type" value="Genomic_DNA"/>
</dbReference>
<dbReference type="AlphaFoldDB" id="A0A8J3BPA9"/>
<dbReference type="RefSeq" id="WP_189115076.1">
    <property type="nucleotide sequence ID" value="NZ_BMQC01000011.1"/>
</dbReference>
<dbReference type="Proteomes" id="UP000662200">
    <property type="component" value="Unassembled WGS sequence"/>
</dbReference>
<organism evidence="2 3">
    <name type="scientific">Pilimelia terevasa</name>
    <dbReference type="NCBI Taxonomy" id="53372"/>
    <lineage>
        <taxon>Bacteria</taxon>
        <taxon>Bacillati</taxon>
        <taxon>Actinomycetota</taxon>
        <taxon>Actinomycetes</taxon>
        <taxon>Micromonosporales</taxon>
        <taxon>Micromonosporaceae</taxon>
        <taxon>Pilimelia</taxon>
    </lineage>
</organism>
<keyword evidence="3" id="KW-1185">Reference proteome</keyword>
<sequence>MSSTYPPVTAYETTAAASLSIGHRTYSGTVAPDRPFPTGKQAATADRQVSAAK</sequence>
<evidence type="ECO:0000256" key="1">
    <source>
        <dbReference type="SAM" id="MobiDB-lite"/>
    </source>
</evidence>